<keyword evidence="2" id="KW-0378">Hydrolase</keyword>
<feature type="domain" description="IRG-type G" evidence="4">
    <location>
        <begin position="5"/>
        <end position="177"/>
    </location>
</feature>
<dbReference type="InterPro" id="IPR051515">
    <property type="entry name" value="IRG"/>
</dbReference>
<keyword evidence="6" id="KW-1185">Reference proteome</keyword>
<organism evidence="5 6">
    <name type="scientific">Capnocytophaga granulosa</name>
    <dbReference type="NCBI Taxonomy" id="45242"/>
    <lineage>
        <taxon>Bacteria</taxon>
        <taxon>Pseudomonadati</taxon>
        <taxon>Bacteroidota</taxon>
        <taxon>Flavobacteriia</taxon>
        <taxon>Flavobacteriales</taxon>
        <taxon>Flavobacteriaceae</taxon>
        <taxon>Capnocytophaga</taxon>
    </lineage>
</organism>
<dbReference type="GeneID" id="85018071"/>
<evidence type="ECO:0000256" key="2">
    <source>
        <dbReference type="ARBA" id="ARBA00022801"/>
    </source>
</evidence>
<dbReference type="EMBL" id="FNND01000001">
    <property type="protein sequence ID" value="SDW02576.1"/>
    <property type="molecule type" value="Genomic_DNA"/>
</dbReference>
<dbReference type="CDD" id="cd07177">
    <property type="entry name" value="terB_like"/>
    <property type="match status" value="1"/>
</dbReference>
<dbReference type="Gene3D" id="3.40.50.300">
    <property type="entry name" value="P-loop containing nucleotide triphosphate hydrolases"/>
    <property type="match status" value="1"/>
</dbReference>
<dbReference type="PROSITE" id="PS51716">
    <property type="entry name" value="G_IRG"/>
    <property type="match status" value="1"/>
</dbReference>
<dbReference type="SUPFAM" id="SSF158682">
    <property type="entry name" value="TerB-like"/>
    <property type="match status" value="1"/>
</dbReference>
<dbReference type="PANTHER" id="PTHR32341:SF17">
    <property type="entry name" value="IRG-TYPE G DOMAIN-CONTAINING PROTEIN"/>
    <property type="match status" value="1"/>
</dbReference>
<dbReference type="InterPro" id="IPR007743">
    <property type="entry name" value="Immunity-related_GTPase-like"/>
</dbReference>
<gene>
    <name evidence="5" type="ORF">SAMN05444420_10153</name>
</gene>
<dbReference type="GO" id="GO:0003924">
    <property type="term" value="F:GTPase activity"/>
    <property type="evidence" value="ECO:0007669"/>
    <property type="project" value="TreeGrafter"/>
</dbReference>
<comment type="caution">
    <text evidence="5">The sequence shown here is derived from an EMBL/GenBank/DDBJ whole genome shotgun (WGS) entry which is preliminary data.</text>
</comment>
<dbReference type="PANTHER" id="PTHR32341">
    <property type="entry name" value="INTERFERON-INDUCIBLE GTPASE"/>
    <property type="match status" value="1"/>
</dbReference>
<evidence type="ECO:0000313" key="6">
    <source>
        <dbReference type="Proteomes" id="UP000182771"/>
    </source>
</evidence>
<dbReference type="GO" id="GO:0016020">
    <property type="term" value="C:membrane"/>
    <property type="evidence" value="ECO:0007669"/>
    <property type="project" value="InterPro"/>
</dbReference>
<protein>
    <submittedName>
        <fullName evidence="5">Predicted GTPase</fullName>
    </submittedName>
</protein>
<dbReference type="InterPro" id="IPR027417">
    <property type="entry name" value="P-loop_NTPase"/>
</dbReference>
<dbReference type="SUPFAM" id="SSF52540">
    <property type="entry name" value="P-loop containing nucleoside triphosphate hydrolases"/>
    <property type="match status" value="1"/>
</dbReference>
<dbReference type="Pfam" id="PF05049">
    <property type="entry name" value="IIGP"/>
    <property type="match status" value="1"/>
</dbReference>
<evidence type="ECO:0000313" key="5">
    <source>
        <dbReference type="EMBL" id="SDW02576.1"/>
    </source>
</evidence>
<keyword evidence="3" id="KW-0342">GTP-binding</keyword>
<keyword evidence="1" id="KW-0547">Nucleotide-binding</keyword>
<reference evidence="5 6" key="1">
    <citation type="submission" date="2016-10" db="EMBL/GenBank/DDBJ databases">
        <authorList>
            <person name="Varghese N."/>
            <person name="Submissions S."/>
        </authorList>
    </citation>
    <scope>NUCLEOTIDE SEQUENCE [LARGE SCALE GENOMIC DNA]</scope>
    <source>
        <strain evidence="5 6">DSM 11449</strain>
    </source>
</reference>
<evidence type="ECO:0000259" key="4">
    <source>
        <dbReference type="PROSITE" id="PS51716"/>
    </source>
</evidence>
<accession>A0A1H2Q5Y5</accession>
<dbReference type="RefSeq" id="WP_016419382.1">
    <property type="nucleotide sequence ID" value="NZ_FNND01000001.1"/>
</dbReference>
<dbReference type="OrthoDB" id="9255830at2"/>
<dbReference type="InterPro" id="IPR029024">
    <property type="entry name" value="TerB-like"/>
</dbReference>
<dbReference type="InterPro" id="IPR030385">
    <property type="entry name" value="G_IRG_dom"/>
</dbReference>
<dbReference type="GO" id="GO:0005525">
    <property type="term" value="F:GTP binding"/>
    <property type="evidence" value="ECO:0007669"/>
    <property type="project" value="UniProtKB-KW"/>
</dbReference>
<evidence type="ECO:0000256" key="1">
    <source>
        <dbReference type="ARBA" id="ARBA00022741"/>
    </source>
</evidence>
<dbReference type="AlphaFoldDB" id="A0A1H2Q5Y5"/>
<proteinExistence type="predicted"/>
<evidence type="ECO:0000256" key="3">
    <source>
        <dbReference type="ARBA" id="ARBA00023134"/>
    </source>
</evidence>
<dbReference type="Proteomes" id="UP000182771">
    <property type="component" value="Unassembled WGS sequence"/>
</dbReference>
<sequence length="898" mass="105309">MPKFEKIKCYIIGRRGAGKSSLINAIVGERIAEVGVTETTMEVGQPYEKGEFLFYDLPGYPTEKFPRETYIEKMGIKDSDCLIIVTSDCFYEDDLFLIKEIAKIQPSIAIYAVRTKIDYSIERNKKTGVDEETTLKKIYEELRDNIQDAPVKGIYLTSADYPTAYDLNKLLNDISSNLSEADSTNKANFLGNKIKTIEEKNITMEEIFEKFGDIFGGHYKTPLKEEQIIAILKKYKEEAEKRYKLGIINQFVYYFNLSKSQKGLRDLSGKLMPEEEEGEYRTKCNLGGNIPFFMKIGTSFFITKDKLFFRKNEEWEEIEWSRISDISTTSFRSFKFSVLSELGTKIEIDFPFINSSDTTDESINEEVGFLLKDMLNLWKKEGIWEDYCKVKEIIDHYEKREKYIDALSFIEENKEFLSFIDYSYPYFYHKIKILILKGEREEALFEFGRFQQLEKACRGSLQKKVYNYYLLNIELLINEIKHNYYEVSLKCKKLKELMKDKPFEEILYVERNRNRNYNLFINNFIELPLRERKIITISKTDDLFKSDHITLLNIGQLPAINFPMSHPKVNQTYIAHPYKTDSYLPIENYDYELLNDRLNEFFYILQCLGATSITFETIEEENKEEKNHSNLKAEAEAKAKIIGGKVGVDYDNLMNSSLRNYLKMERTQTFDPEKRPYIPKDVVWFPNEFSWQRLAQQRLNGNFLTHNEVLSSSQTQTLSSSEIVDVNAELKMLFTSVKAGVHYQEEKEIKQNRDFSCRISVEFKPMKEFPEETEIIDIKAEEVIQTPVQLPAPNDNEARYLEEIHFMLEDDGVIDERERTILERFRERYNITPERAKELEAQAIAGQELTSEEQEYLSEYKNSLQDGAISEKERRLLNRLAMALGISEERVKELEGNL</sequence>
<name>A0A1H2Q5Y5_9FLAO</name>